<dbReference type="InterPro" id="IPR036812">
    <property type="entry name" value="NAD(P)_OxRdtase_dom_sf"/>
</dbReference>
<organism evidence="4 5">
    <name type="scientific">Durio zibethinus</name>
    <name type="common">Durian</name>
    <dbReference type="NCBI Taxonomy" id="66656"/>
    <lineage>
        <taxon>Eukaryota</taxon>
        <taxon>Viridiplantae</taxon>
        <taxon>Streptophyta</taxon>
        <taxon>Embryophyta</taxon>
        <taxon>Tracheophyta</taxon>
        <taxon>Spermatophyta</taxon>
        <taxon>Magnoliopsida</taxon>
        <taxon>eudicotyledons</taxon>
        <taxon>Gunneridae</taxon>
        <taxon>Pentapetalae</taxon>
        <taxon>rosids</taxon>
        <taxon>malvids</taxon>
        <taxon>Malvales</taxon>
        <taxon>Malvaceae</taxon>
        <taxon>Helicteroideae</taxon>
        <taxon>Durio</taxon>
    </lineage>
</organism>
<dbReference type="GO" id="GO:0005737">
    <property type="term" value="C:cytoplasm"/>
    <property type="evidence" value="ECO:0007669"/>
    <property type="project" value="TreeGrafter"/>
</dbReference>
<feature type="domain" description="NADP-dependent oxidoreductase" evidence="3">
    <location>
        <begin position="24"/>
        <end position="316"/>
    </location>
</feature>
<dbReference type="Gene3D" id="3.20.20.100">
    <property type="entry name" value="NADP-dependent oxidoreductase domain"/>
    <property type="match status" value="1"/>
</dbReference>
<dbReference type="CDD" id="cd19145">
    <property type="entry name" value="AKR_AKR13D1"/>
    <property type="match status" value="1"/>
</dbReference>
<dbReference type="InterPro" id="IPR050791">
    <property type="entry name" value="Aldo-Keto_reductase"/>
</dbReference>
<proteinExistence type="predicted"/>
<keyword evidence="1" id="KW-0521">NADP</keyword>
<dbReference type="KEGG" id="dzi:111277190"/>
<dbReference type="GeneID" id="111277190"/>
<dbReference type="GO" id="GO:0016491">
    <property type="term" value="F:oxidoreductase activity"/>
    <property type="evidence" value="ECO:0007669"/>
    <property type="project" value="UniProtKB-KW"/>
</dbReference>
<dbReference type="PANTHER" id="PTHR43625:SF81">
    <property type="entry name" value="OS01G0618100 PROTEIN"/>
    <property type="match status" value="1"/>
</dbReference>
<name>A0A6P5WU24_DURZI</name>
<evidence type="ECO:0000256" key="2">
    <source>
        <dbReference type="ARBA" id="ARBA00023002"/>
    </source>
</evidence>
<accession>A0A6P5WU24</accession>
<dbReference type="PANTHER" id="PTHR43625">
    <property type="entry name" value="AFLATOXIN B1 ALDEHYDE REDUCTASE"/>
    <property type="match status" value="1"/>
</dbReference>
<sequence length="348" mass="38880">MAEEQQSVQIPRVKLGTQGLEVSKLGFGCMGLTGMYNDPVPDDVGISIIKHTFDRGITFFDTSNIYGPEINEILVGKALKQLPREKVQLATKFGIIMDPKAGVVINGTPEHVRASVEASLKRLDVEYIDLYYQHRIDTKTPIEDTMGELKKLVEEGKIKYIGLSEASPETIRRAHAVHPITALQMEWSLWTRDIEEEIVPLCRELGIGIVPYSPLARGFFGGRAVVDSLPANSFLTHHPRFQGENLDRNKNLYFQMEKMAQKHGCTPAQLALAWVLHQGDDVVPIPGTTKIKNLDSNIDSVGVKLTEEDLKEITDVIPINQVAGSRQPEVYTKLTWKFANTPPKQNKI</sequence>
<keyword evidence="2" id="KW-0560">Oxidoreductase</keyword>
<evidence type="ECO:0000256" key="1">
    <source>
        <dbReference type="ARBA" id="ARBA00022857"/>
    </source>
</evidence>
<dbReference type="OrthoDB" id="37537at2759"/>
<evidence type="ECO:0000259" key="3">
    <source>
        <dbReference type="Pfam" id="PF00248"/>
    </source>
</evidence>
<dbReference type="SUPFAM" id="SSF51430">
    <property type="entry name" value="NAD(P)-linked oxidoreductase"/>
    <property type="match status" value="1"/>
</dbReference>
<keyword evidence="4" id="KW-1185">Reference proteome</keyword>
<gene>
    <name evidence="5" type="primary">LOC111277190</name>
</gene>
<dbReference type="InterPro" id="IPR023210">
    <property type="entry name" value="NADP_OxRdtase_dom"/>
</dbReference>
<dbReference type="RefSeq" id="XP_022719167.1">
    <property type="nucleotide sequence ID" value="XM_022863432.1"/>
</dbReference>
<evidence type="ECO:0000313" key="5">
    <source>
        <dbReference type="RefSeq" id="XP_022719167.1"/>
    </source>
</evidence>
<protein>
    <submittedName>
        <fullName evidence="5">Perakine reductase-like</fullName>
    </submittedName>
</protein>
<dbReference type="Pfam" id="PF00248">
    <property type="entry name" value="Aldo_ket_red"/>
    <property type="match status" value="1"/>
</dbReference>
<dbReference type="AlphaFoldDB" id="A0A6P5WU24"/>
<reference evidence="5" key="1">
    <citation type="submission" date="2025-08" db="UniProtKB">
        <authorList>
            <consortium name="RefSeq"/>
        </authorList>
    </citation>
    <scope>IDENTIFICATION</scope>
    <source>
        <tissue evidence="5">Fruit stalk</tissue>
    </source>
</reference>
<dbReference type="Proteomes" id="UP000515121">
    <property type="component" value="Unplaced"/>
</dbReference>
<evidence type="ECO:0000313" key="4">
    <source>
        <dbReference type="Proteomes" id="UP000515121"/>
    </source>
</evidence>